<dbReference type="NCBIfam" id="NF033768">
    <property type="entry name" value="myxo_SS_tail"/>
    <property type="match status" value="1"/>
</dbReference>
<evidence type="ECO:0008006" key="4">
    <source>
        <dbReference type="Google" id="ProtNLM"/>
    </source>
</evidence>
<reference evidence="2 3" key="1">
    <citation type="submission" date="2018-12" db="EMBL/GenBank/DDBJ databases">
        <title>Rubrispira sanarue gen. nov., sp., nov., a member of the order Silvanigrellales, isolated from a brackish lake in Hamamatsu Japan.</title>
        <authorList>
            <person name="Maejima Y."/>
            <person name="Iino T."/>
            <person name="Muraguchi Y."/>
            <person name="Fukuda K."/>
            <person name="Nojiri H."/>
            <person name="Ohkuma M."/>
            <person name="Moriuchi R."/>
            <person name="Dohra H."/>
            <person name="Kimbara K."/>
            <person name="Shintani M."/>
        </authorList>
    </citation>
    <scope>NUCLEOTIDE SEQUENCE [LARGE SCALE GENOMIC DNA]</scope>
    <source>
        <strain evidence="2 3">RF1110005</strain>
    </source>
</reference>
<sequence>MAGNYFKGMKRKKILSDNAYLHLVVFQTGSIQVEKKLKISSLFTKKVNIGSKPTCDLFIPYARTLLEMCIFKIGRSYVDIILDPRLDGFLNSGNKYGELKEFTSPRGSLAKLTSIEDPLIVPLEYGSRGTIRYSGFDIAFKIEKEQIPKKINSLKGADNNPFALPPYDVSIERNVIPISLIATGLAFVPVLFWLLNAPMKPETGLINLPAEVSLGFIAPDNLRLLPFVFKTQYSDENATKLAVFWVRELQKRWEYAEDGKEYKSIIPFLSNAHKYMDYEIPYENWEKKIFDNYKNIDQSIPFFTLERYYQYLKPYPAFFTTLSGNNGESQYVTLIKRISQLKKTDAAIVEYLTSEHEILKDYYAKEFNAKKIGIVEPPSTGQVLGRQPAKSFYTEYQQYKDAERNASIAETSDFRRSFYQDIEKNKEILEKQSSLLSTPVIWITNTNLIIPANIKRIYDNENKETEFANMWHNALYSTGVYKIPDLPPPKAYVDIKMVEFAIFNKKEELRSCYNTVLRKNPVLQGNLILRWRILESGKAANIVVLKSSIQDQNLLTCIESRISVWNFPKPKNGSVIVTYPFQFIVTQKK</sequence>
<proteinExistence type="predicted"/>
<protein>
    <recommendedName>
        <fullName evidence="4">TonB C-terminal domain-containing protein</fullName>
    </recommendedName>
</protein>
<feature type="transmembrane region" description="Helical" evidence="1">
    <location>
        <begin position="175"/>
        <end position="195"/>
    </location>
</feature>
<keyword evidence="1" id="KW-1133">Transmembrane helix</keyword>
<accession>A0A4P2VQ66</accession>
<keyword evidence="1" id="KW-0812">Transmembrane</keyword>
<organism evidence="2 3">
    <name type="scientific">Fluviispira sanaruensis</name>
    <dbReference type="NCBI Taxonomy" id="2493639"/>
    <lineage>
        <taxon>Bacteria</taxon>
        <taxon>Pseudomonadati</taxon>
        <taxon>Bdellovibrionota</taxon>
        <taxon>Oligoflexia</taxon>
        <taxon>Silvanigrellales</taxon>
        <taxon>Silvanigrellaceae</taxon>
        <taxon>Fluviispira</taxon>
    </lineage>
</organism>
<keyword evidence="1" id="KW-0472">Membrane</keyword>
<dbReference type="EMBL" id="AP019368">
    <property type="protein sequence ID" value="BBH54490.1"/>
    <property type="molecule type" value="Genomic_DNA"/>
</dbReference>
<gene>
    <name evidence="2" type="ORF">JCM31447_29610</name>
</gene>
<dbReference type="Proteomes" id="UP000291236">
    <property type="component" value="Chromosome"/>
</dbReference>
<evidence type="ECO:0000256" key="1">
    <source>
        <dbReference type="SAM" id="Phobius"/>
    </source>
</evidence>
<dbReference type="AlphaFoldDB" id="A0A4P2VQ66"/>
<name>A0A4P2VQ66_FLUSA</name>
<keyword evidence="3" id="KW-1185">Reference proteome</keyword>
<evidence type="ECO:0000313" key="2">
    <source>
        <dbReference type="EMBL" id="BBH54490.1"/>
    </source>
</evidence>
<evidence type="ECO:0000313" key="3">
    <source>
        <dbReference type="Proteomes" id="UP000291236"/>
    </source>
</evidence>
<dbReference type="InterPro" id="IPR049806">
    <property type="entry name" value="MasK-like_C"/>
</dbReference>
<dbReference type="KEGG" id="sbf:JCM31447_29610"/>
<dbReference type="OrthoDB" id="5290168at2"/>